<dbReference type="AlphaFoldDB" id="A0A4Z0V6R6"/>
<reference evidence="2 3" key="1">
    <citation type="submission" date="2019-02" db="EMBL/GenBank/DDBJ databases">
        <title>Isolation and identification of novel species under the genus Muribaculum.</title>
        <authorList>
            <person name="Miyake S."/>
            <person name="Ding Y."/>
            <person name="Low A."/>
            <person name="Soh M."/>
            <person name="Seedorf H."/>
        </authorList>
    </citation>
    <scope>NUCLEOTIDE SEQUENCE [LARGE SCALE GENOMIC DNA]</scope>
    <source>
        <strain evidence="2 3">TLL-A3</strain>
    </source>
</reference>
<dbReference type="Proteomes" id="UP000297635">
    <property type="component" value="Unassembled WGS sequence"/>
</dbReference>
<feature type="domain" description="HNH nuclease" evidence="1">
    <location>
        <begin position="228"/>
        <end position="281"/>
    </location>
</feature>
<evidence type="ECO:0000313" key="2">
    <source>
        <dbReference type="EMBL" id="TGG36963.1"/>
    </source>
</evidence>
<evidence type="ECO:0000313" key="3">
    <source>
        <dbReference type="Proteomes" id="UP000297635"/>
    </source>
</evidence>
<comment type="caution">
    <text evidence="2">The sequence shown here is derived from an EMBL/GenBank/DDBJ whole genome shotgun (WGS) entry which is preliminary data.</text>
</comment>
<dbReference type="EMBL" id="SJSA01000002">
    <property type="protein sequence ID" value="TGG36963.1"/>
    <property type="molecule type" value="Genomic_DNA"/>
</dbReference>
<evidence type="ECO:0000259" key="1">
    <source>
        <dbReference type="Pfam" id="PF13391"/>
    </source>
</evidence>
<organism evidence="2 3">
    <name type="scientific">Duncaniella freteri</name>
    <dbReference type="NCBI Taxonomy" id="2530391"/>
    <lineage>
        <taxon>Bacteria</taxon>
        <taxon>Pseudomonadati</taxon>
        <taxon>Bacteroidota</taxon>
        <taxon>Bacteroidia</taxon>
        <taxon>Bacteroidales</taxon>
        <taxon>Muribaculaceae</taxon>
        <taxon>Duncaniella</taxon>
    </lineage>
</organism>
<dbReference type="RefSeq" id="WP_135472659.1">
    <property type="nucleotide sequence ID" value="NZ_SJSA01000002.1"/>
</dbReference>
<proteinExistence type="predicted"/>
<accession>A0A4Z0V6R6</accession>
<protein>
    <recommendedName>
        <fullName evidence="1">HNH nuclease domain-containing protein</fullName>
    </recommendedName>
</protein>
<keyword evidence="3" id="KW-1185">Reference proteome</keyword>
<dbReference type="Pfam" id="PF13391">
    <property type="entry name" value="HNH_2"/>
    <property type="match status" value="1"/>
</dbReference>
<gene>
    <name evidence="2" type="ORF">EZ315_14160</name>
</gene>
<dbReference type="GeneID" id="82150934"/>
<sequence length="343" mass="39562">MAEFFIKKLGRQEMGSPVRRSDGSLKFSRGRYMLISKEFYDFFPHLSTTVLNDSTALPFLTDHSDEIIYAQYVYHNSKHVDTAHVEGQPRDESRIYLNSKLDNDKTLFLPNDIVVMMRCRDNGIPFYVLHIFDALSPYYSFWNAKLNGKTYAVWEGDEAPTFDRQFTLPNKSANIIGDKKVEEAIEKQQQQALDSMNPANDMAQAMGADLFNARTFHDFVMNAYGGKCAVTKRVISCNGFDNLEAAHIMPQAHNGSFLPCNGIAMSRDMHCVFDKGFFTIEDDYTIIIHPDVLRTDSYINEYNGAKITIPQIEYFRPHPQFLRHHRDNVFGTFRQIRSNWINN</sequence>
<dbReference type="InterPro" id="IPR003615">
    <property type="entry name" value="HNH_nuc"/>
</dbReference>
<name>A0A4Z0V6R6_9BACT</name>